<comment type="caution">
    <text evidence="1">The sequence shown here is derived from an EMBL/GenBank/DDBJ whole genome shotgun (WGS) entry which is preliminary data.</text>
</comment>
<evidence type="ECO:0000313" key="2">
    <source>
        <dbReference type="Proteomes" id="UP000441754"/>
    </source>
</evidence>
<gene>
    <name evidence="1" type="ORF">GJJ30_16445</name>
</gene>
<protein>
    <submittedName>
        <fullName evidence="1">Type II toxin-antitoxin system VapB family antitoxin</fullName>
    </submittedName>
</protein>
<dbReference type="OrthoDB" id="9805830at2"/>
<accession>A0A7K0EM13</accession>
<dbReference type="Pfam" id="PF09957">
    <property type="entry name" value="VapB_antitoxin"/>
    <property type="match status" value="1"/>
</dbReference>
<proteinExistence type="predicted"/>
<organism evidence="1 2">
    <name type="scientific">Larkinella terrae</name>
    <dbReference type="NCBI Taxonomy" id="2025311"/>
    <lineage>
        <taxon>Bacteria</taxon>
        <taxon>Pseudomonadati</taxon>
        <taxon>Bacteroidota</taxon>
        <taxon>Cytophagia</taxon>
        <taxon>Cytophagales</taxon>
        <taxon>Spirosomataceae</taxon>
        <taxon>Larkinella</taxon>
    </lineage>
</organism>
<evidence type="ECO:0000313" key="1">
    <source>
        <dbReference type="EMBL" id="MRS62890.1"/>
    </source>
</evidence>
<keyword evidence="2" id="KW-1185">Reference proteome</keyword>
<dbReference type="Proteomes" id="UP000441754">
    <property type="component" value="Unassembled WGS sequence"/>
</dbReference>
<dbReference type="InterPro" id="IPR019239">
    <property type="entry name" value="VapB_antitoxin"/>
</dbReference>
<sequence>MKTTIELNDKLVQETMQLSHIHTPEDLIRTALYEFLRKLKKRELAGMRGAIQWEGNLDQMRTSVDE</sequence>
<reference evidence="1 2" key="1">
    <citation type="journal article" date="2018" name="Antonie Van Leeuwenhoek">
        <title>Larkinella terrae sp. nov., isolated from soil on Jeju Island, South Korea.</title>
        <authorList>
            <person name="Ten L.N."/>
            <person name="Jeon J."/>
            <person name="Park S.J."/>
            <person name="Park S."/>
            <person name="Lee S.Y."/>
            <person name="Kim M.K."/>
            <person name="Jung H.Y."/>
        </authorList>
    </citation>
    <scope>NUCLEOTIDE SEQUENCE [LARGE SCALE GENOMIC DNA]</scope>
    <source>
        <strain evidence="1 2">KCTC 52001</strain>
    </source>
</reference>
<dbReference type="EMBL" id="WJXZ01000009">
    <property type="protein sequence ID" value="MRS62890.1"/>
    <property type="molecule type" value="Genomic_DNA"/>
</dbReference>
<dbReference type="RefSeq" id="WP_154176253.1">
    <property type="nucleotide sequence ID" value="NZ_WJXZ01000009.1"/>
</dbReference>
<dbReference type="AlphaFoldDB" id="A0A7K0EM13"/>
<name>A0A7K0EM13_9BACT</name>